<dbReference type="AlphaFoldDB" id="A0A1M4T0Y6"/>
<dbReference type="Gene3D" id="3.30.70.100">
    <property type="match status" value="1"/>
</dbReference>
<accession>A0A1M4T0Y6</accession>
<proteinExistence type="predicted"/>
<dbReference type="SUPFAM" id="SSF54909">
    <property type="entry name" value="Dimeric alpha+beta barrel"/>
    <property type="match status" value="1"/>
</dbReference>
<evidence type="ECO:0000313" key="1">
    <source>
        <dbReference type="EMBL" id="SHE38151.1"/>
    </source>
</evidence>
<dbReference type="GO" id="GO:0016857">
    <property type="term" value="F:racemase and epimerase activity, acting on carbohydrates and derivatives"/>
    <property type="evidence" value="ECO:0007669"/>
    <property type="project" value="InterPro"/>
</dbReference>
<gene>
    <name evidence="1" type="ORF">SAMN05444008_101306</name>
</gene>
<sequence length="117" mass="13701">MLIFCLMKRYALALDLYDDPALIAEYEAYHRAVWPEILKSIRSAGIRNMEIYRLANRLFMIMEVSDGFSFEAKAAADTANAKVQEWEQLMWRYQQAIPGGKEGEKWRLMERIFSLGE</sequence>
<dbReference type="InterPro" id="IPR008000">
    <property type="entry name" value="Rham/fucose_mutarotase"/>
</dbReference>
<dbReference type="Pfam" id="PF05336">
    <property type="entry name" value="rhaM"/>
    <property type="match status" value="1"/>
</dbReference>
<dbReference type="STRING" id="1302690.BUE76_01105"/>
<dbReference type="PANTHER" id="PTHR43239">
    <property type="entry name" value="UPF0734 PROTEIN DDB_G0273871/DDB_G0273177"/>
    <property type="match status" value="1"/>
</dbReference>
<evidence type="ECO:0000313" key="2">
    <source>
        <dbReference type="Proteomes" id="UP000184368"/>
    </source>
</evidence>
<reference evidence="1 2" key="1">
    <citation type="submission" date="2016-11" db="EMBL/GenBank/DDBJ databases">
        <authorList>
            <person name="Jaros S."/>
            <person name="Januszkiewicz K."/>
            <person name="Wedrychowicz H."/>
        </authorList>
    </citation>
    <scope>NUCLEOTIDE SEQUENCE [LARGE SCALE GENOMIC DNA]</scope>
    <source>
        <strain evidence="1 2">DSM 26897</strain>
    </source>
</reference>
<dbReference type="InterPro" id="IPR011008">
    <property type="entry name" value="Dimeric_a/b-barrel"/>
</dbReference>
<organism evidence="1 2">
    <name type="scientific">Cnuella takakiae</name>
    <dbReference type="NCBI Taxonomy" id="1302690"/>
    <lineage>
        <taxon>Bacteria</taxon>
        <taxon>Pseudomonadati</taxon>
        <taxon>Bacteroidota</taxon>
        <taxon>Chitinophagia</taxon>
        <taxon>Chitinophagales</taxon>
        <taxon>Chitinophagaceae</taxon>
        <taxon>Cnuella</taxon>
    </lineage>
</organism>
<dbReference type="Proteomes" id="UP000184368">
    <property type="component" value="Unassembled WGS sequence"/>
</dbReference>
<name>A0A1M4T0Y6_9BACT</name>
<dbReference type="PANTHER" id="PTHR43239:SF1">
    <property type="entry name" value="UPF0734 PROTEIN DDB_G0273871_DDB_G0273177"/>
    <property type="match status" value="1"/>
</dbReference>
<keyword evidence="2" id="KW-1185">Reference proteome</keyword>
<dbReference type="InterPro" id="IPR052996">
    <property type="entry name" value="Carb_Metab_Mutarotase"/>
</dbReference>
<dbReference type="EMBL" id="FQUO01000001">
    <property type="protein sequence ID" value="SHE38151.1"/>
    <property type="molecule type" value="Genomic_DNA"/>
</dbReference>
<protein>
    <submittedName>
        <fullName evidence="1">L-rhamnose mutarotase</fullName>
    </submittedName>
</protein>